<dbReference type="InterPro" id="IPR038056">
    <property type="entry name" value="YjbR-like_sf"/>
</dbReference>
<dbReference type="Proteomes" id="UP000011910">
    <property type="component" value="Unassembled WGS sequence"/>
</dbReference>
<protein>
    <recommendedName>
        <fullName evidence="3">DNA-binding protein (MmcQ/YjbR family)</fullName>
    </recommendedName>
</protein>
<evidence type="ECO:0008006" key="3">
    <source>
        <dbReference type="Google" id="ProtNLM"/>
    </source>
</evidence>
<dbReference type="PANTHER" id="PTHR35145:SF1">
    <property type="entry name" value="CYTOPLASMIC PROTEIN"/>
    <property type="match status" value="1"/>
</dbReference>
<dbReference type="Pfam" id="PF04237">
    <property type="entry name" value="YjbR"/>
    <property type="match status" value="1"/>
</dbReference>
<gene>
    <name evidence="1" type="ORF">ADICEAN_02926</name>
</gene>
<dbReference type="InterPro" id="IPR058532">
    <property type="entry name" value="YjbR/MT2646/Rv2570-like"/>
</dbReference>
<proteinExistence type="predicted"/>
<organism evidence="1 2">
    <name type="scientific">Cesiribacter andamanensis AMV16</name>
    <dbReference type="NCBI Taxonomy" id="1279009"/>
    <lineage>
        <taxon>Bacteria</taxon>
        <taxon>Pseudomonadati</taxon>
        <taxon>Bacteroidota</taxon>
        <taxon>Cytophagia</taxon>
        <taxon>Cytophagales</taxon>
        <taxon>Cesiribacteraceae</taxon>
        <taxon>Cesiribacter</taxon>
    </lineage>
</organism>
<dbReference type="InterPro" id="IPR007351">
    <property type="entry name" value="YjbR"/>
</dbReference>
<dbReference type="OrthoDB" id="9789813at2"/>
<dbReference type="STRING" id="1279009.ADICEAN_02926"/>
<dbReference type="PANTHER" id="PTHR35145">
    <property type="entry name" value="CYTOPLASMIC PROTEIN-RELATED"/>
    <property type="match status" value="1"/>
</dbReference>
<accession>M7N3S6</accession>
<dbReference type="AlphaFoldDB" id="M7N3S6"/>
<comment type="caution">
    <text evidence="1">The sequence shown here is derived from an EMBL/GenBank/DDBJ whole genome shotgun (WGS) entry which is preliminary data.</text>
</comment>
<keyword evidence="2" id="KW-1185">Reference proteome</keyword>
<dbReference type="EMBL" id="AODQ01000081">
    <property type="protein sequence ID" value="EMR01947.1"/>
    <property type="molecule type" value="Genomic_DNA"/>
</dbReference>
<dbReference type="RefSeq" id="WP_009196313.1">
    <property type="nucleotide sequence ID" value="NZ_AODQ01000081.1"/>
</dbReference>
<reference evidence="1 2" key="1">
    <citation type="journal article" date="2013" name="Genome Announc.">
        <title>Draft Genome Sequence of Cesiribacter andamanensis Strain AMV16T, Isolated from a Soil Sample from a Mud Volcano in the Andaman Islands, India.</title>
        <authorList>
            <person name="Shivaji S."/>
            <person name="Ara S."/>
            <person name="Begum Z."/>
            <person name="Srinivas T.N."/>
            <person name="Singh A."/>
            <person name="Kumar Pinnaka A."/>
        </authorList>
    </citation>
    <scope>NUCLEOTIDE SEQUENCE [LARGE SCALE GENOMIC DNA]</scope>
    <source>
        <strain evidence="1 2">AMV16</strain>
    </source>
</reference>
<evidence type="ECO:0000313" key="1">
    <source>
        <dbReference type="EMBL" id="EMR01947.1"/>
    </source>
</evidence>
<evidence type="ECO:0000313" key="2">
    <source>
        <dbReference type="Proteomes" id="UP000011910"/>
    </source>
</evidence>
<sequence length="116" mass="12999">MNLEKLRALCLELPGTTEGIKWGQDLCFMVGEKMFCVSGLEQDTFSASFKVTEEAFGALTSRPGIVPAPYLARYQWVLVEQADSLSAAEWEQYVLHAYQLVRQKLPAKVKKALNLS</sequence>
<dbReference type="SUPFAM" id="SSF142906">
    <property type="entry name" value="YjbR-like"/>
    <property type="match status" value="1"/>
</dbReference>
<dbReference type="Gene3D" id="3.90.1150.30">
    <property type="match status" value="1"/>
</dbReference>
<name>M7N3S6_9BACT</name>
<dbReference type="eggNOG" id="COG2315">
    <property type="taxonomic scope" value="Bacteria"/>
</dbReference>